<dbReference type="InterPro" id="IPR000244">
    <property type="entry name" value="Ribosomal_bL9"/>
</dbReference>
<keyword evidence="8" id="KW-1185">Reference proteome</keyword>
<dbReference type="InterPro" id="IPR009027">
    <property type="entry name" value="Ribosomal_bL9/RNase_H1_N"/>
</dbReference>
<proteinExistence type="inferred from homology"/>
<evidence type="ECO:0000256" key="5">
    <source>
        <dbReference type="ARBA" id="ARBA00035381"/>
    </source>
</evidence>
<organism evidence="7 8">
    <name type="scientific">Melipona quadrifasciata</name>
    <dbReference type="NCBI Taxonomy" id="166423"/>
    <lineage>
        <taxon>Eukaryota</taxon>
        <taxon>Metazoa</taxon>
        <taxon>Ecdysozoa</taxon>
        <taxon>Arthropoda</taxon>
        <taxon>Hexapoda</taxon>
        <taxon>Insecta</taxon>
        <taxon>Pterygota</taxon>
        <taxon>Neoptera</taxon>
        <taxon>Endopterygota</taxon>
        <taxon>Hymenoptera</taxon>
        <taxon>Apocrita</taxon>
        <taxon>Aculeata</taxon>
        <taxon>Apoidea</taxon>
        <taxon>Anthophila</taxon>
        <taxon>Apidae</taxon>
        <taxon>Melipona</taxon>
    </lineage>
</organism>
<dbReference type="GO" id="GO:0005840">
    <property type="term" value="C:ribosome"/>
    <property type="evidence" value="ECO:0007669"/>
    <property type="project" value="UniProtKB-KW"/>
</dbReference>
<dbReference type="STRING" id="166423.A0A0M9A4E7"/>
<sequence>NMLKYTQLCLNYLKSHSTVLSHQNNVLVQQSRNTYILKRKYPVPLYKKHQRFPRMTHKHFIYEYVENTNRRKQKKIDLVLLENVKNVGEKGEKVSVTSQRAYETLILPKLAVYATPENLKKYLIEDEMKKKLTLNSSKFVTRTIDILSQCYLPITMSIENPWTIEKWHVRVAFRNEGYIVPEDTITLPKKTISGPDLNIENKEFYVIVKINNHEEVKVRCKIHHYTSDTENKVIYEVPFYQLPSIAIFPEDQSILDSLPKHPLADTIYDDLKK</sequence>
<evidence type="ECO:0000313" key="7">
    <source>
        <dbReference type="EMBL" id="KOX77007.1"/>
    </source>
</evidence>
<dbReference type="PANTHER" id="PTHR21368">
    <property type="entry name" value="50S RIBOSOMAL PROTEIN L9"/>
    <property type="match status" value="1"/>
</dbReference>
<evidence type="ECO:0000256" key="3">
    <source>
        <dbReference type="ARBA" id="ARBA00023274"/>
    </source>
</evidence>
<dbReference type="InterPro" id="IPR020070">
    <property type="entry name" value="Ribosomal_bL9_N"/>
</dbReference>
<evidence type="ECO:0000256" key="1">
    <source>
        <dbReference type="ARBA" id="ARBA00010605"/>
    </source>
</evidence>
<dbReference type="Pfam" id="PF01281">
    <property type="entry name" value="Ribosomal_L9_N"/>
    <property type="match status" value="1"/>
</dbReference>
<dbReference type="OrthoDB" id="5555409at2759"/>
<dbReference type="Gene3D" id="3.40.5.10">
    <property type="entry name" value="Ribosomal protein L9, N-terminal domain"/>
    <property type="match status" value="1"/>
</dbReference>
<reference evidence="7 8" key="1">
    <citation type="submission" date="2015-07" db="EMBL/GenBank/DDBJ databases">
        <title>The genome of Melipona quadrifasciata.</title>
        <authorList>
            <person name="Pan H."/>
            <person name="Kapheim K."/>
        </authorList>
    </citation>
    <scope>NUCLEOTIDE SEQUENCE [LARGE SCALE GENOMIC DNA]</scope>
    <source>
        <strain evidence="7">0111107301</strain>
        <tissue evidence="7">Whole body</tissue>
    </source>
</reference>
<protein>
    <recommendedName>
        <fullName evidence="4">Large ribosomal subunit protein bL9m</fullName>
    </recommendedName>
    <alternativeName>
        <fullName evidence="5">39S ribosomal protein L9, mitochondrial</fullName>
    </alternativeName>
</protein>
<dbReference type="AlphaFoldDB" id="A0A0M9A4E7"/>
<dbReference type="EMBL" id="KQ435736">
    <property type="protein sequence ID" value="KOX77007.1"/>
    <property type="molecule type" value="Genomic_DNA"/>
</dbReference>
<evidence type="ECO:0000256" key="2">
    <source>
        <dbReference type="ARBA" id="ARBA00022980"/>
    </source>
</evidence>
<gene>
    <name evidence="7" type="ORF">WN51_10401</name>
</gene>
<evidence type="ECO:0000259" key="6">
    <source>
        <dbReference type="Pfam" id="PF01281"/>
    </source>
</evidence>
<dbReference type="GO" id="GO:0003735">
    <property type="term" value="F:structural constituent of ribosome"/>
    <property type="evidence" value="ECO:0007669"/>
    <property type="project" value="InterPro"/>
</dbReference>
<dbReference type="GO" id="GO:1990904">
    <property type="term" value="C:ribonucleoprotein complex"/>
    <property type="evidence" value="ECO:0007669"/>
    <property type="project" value="UniProtKB-KW"/>
</dbReference>
<dbReference type="Proteomes" id="UP000053105">
    <property type="component" value="Unassembled WGS sequence"/>
</dbReference>
<comment type="similarity">
    <text evidence="1">Belongs to the bacterial ribosomal protein bL9 family.</text>
</comment>
<feature type="non-terminal residue" evidence="7">
    <location>
        <position position="1"/>
    </location>
</feature>
<evidence type="ECO:0000256" key="4">
    <source>
        <dbReference type="ARBA" id="ARBA00035194"/>
    </source>
</evidence>
<dbReference type="GO" id="GO:0006412">
    <property type="term" value="P:translation"/>
    <property type="evidence" value="ECO:0007669"/>
    <property type="project" value="InterPro"/>
</dbReference>
<evidence type="ECO:0000313" key="8">
    <source>
        <dbReference type="Proteomes" id="UP000053105"/>
    </source>
</evidence>
<name>A0A0M9A4E7_9HYME</name>
<keyword evidence="2 7" id="KW-0689">Ribosomal protein</keyword>
<dbReference type="SUPFAM" id="SSF55658">
    <property type="entry name" value="L9 N-domain-like"/>
    <property type="match status" value="1"/>
</dbReference>
<feature type="domain" description="Ribosomal protein L9" evidence="6">
    <location>
        <begin position="77"/>
        <end position="122"/>
    </location>
</feature>
<accession>A0A0M9A4E7</accession>
<keyword evidence="3" id="KW-0687">Ribonucleoprotein</keyword>
<dbReference type="InterPro" id="IPR036935">
    <property type="entry name" value="Ribosomal_bL9_N_sf"/>
</dbReference>